<dbReference type="SUPFAM" id="SSF51206">
    <property type="entry name" value="cAMP-binding domain-like"/>
    <property type="match status" value="1"/>
</dbReference>
<gene>
    <name evidence="2" type="ORF">A2Y62_03495</name>
</gene>
<evidence type="ECO:0000313" key="3">
    <source>
        <dbReference type="Proteomes" id="UP000178943"/>
    </source>
</evidence>
<organism evidence="2 3">
    <name type="scientific">Candidatus Fischerbacteria bacterium RBG_13_37_8</name>
    <dbReference type="NCBI Taxonomy" id="1817863"/>
    <lineage>
        <taxon>Bacteria</taxon>
        <taxon>Candidatus Fischeribacteriota</taxon>
    </lineage>
</organism>
<name>A0A1F5VK35_9BACT</name>
<dbReference type="PROSITE" id="PS50042">
    <property type="entry name" value="CNMP_BINDING_3"/>
    <property type="match status" value="1"/>
</dbReference>
<dbReference type="EMBL" id="MFGW01000148">
    <property type="protein sequence ID" value="OGF63819.1"/>
    <property type="molecule type" value="Genomic_DNA"/>
</dbReference>
<dbReference type="InterPro" id="IPR014710">
    <property type="entry name" value="RmlC-like_jellyroll"/>
</dbReference>
<reference evidence="2 3" key="1">
    <citation type="journal article" date="2016" name="Nat. Commun.">
        <title>Thousands of microbial genomes shed light on interconnected biogeochemical processes in an aquifer system.</title>
        <authorList>
            <person name="Anantharaman K."/>
            <person name="Brown C.T."/>
            <person name="Hug L.A."/>
            <person name="Sharon I."/>
            <person name="Castelle C.J."/>
            <person name="Probst A.J."/>
            <person name="Thomas B.C."/>
            <person name="Singh A."/>
            <person name="Wilkins M.J."/>
            <person name="Karaoz U."/>
            <person name="Brodie E.L."/>
            <person name="Williams K.H."/>
            <person name="Hubbard S.S."/>
            <person name="Banfield J.F."/>
        </authorList>
    </citation>
    <scope>NUCLEOTIDE SEQUENCE [LARGE SCALE GENOMIC DNA]</scope>
</reference>
<dbReference type="Gene3D" id="2.60.120.10">
    <property type="entry name" value="Jelly Rolls"/>
    <property type="match status" value="1"/>
</dbReference>
<dbReference type="AlphaFoldDB" id="A0A1F5VK35"/>
<sequence length="243" mass="27886">MALEIKSFMKDECIWKLNTLSTQIGVVLKGTVNIEVSLPKIEGFPSSLQLGKSRPASIIGETAILNVMQSESKLRTASIVANEDKTRILLWDIPDWPWPGEKKDHAMIGNFIIANVYFFAYRNLVAAIWGKHSIFSKKGFNGLIGEISSFWIFCQGRMKEYLSENNLENEWEYEFPISLMIRDVSTEIRKMGNVQTDTFQKRSEKWIQEIIEGKWSDFAEKVDEVIEAIKNIEKAAIELKTKK</sequence>
<accession>A0A1F5VK35</accession>
<comment type="caution">
    <text evidence="2">The sequence shown here is derived from an EMBL/GenBank/DDBJ whole genome shotgun (WGS) entry which is preliminary data.</text>
</comment>
<evidence type="ECO:0000313" key="2">
    <source>
        <dbReference type="EMBL" id="OGF63819.1"/>
    </source>
</evidence>
<dbReference type="InterPro" id="IPR000595">
    <property type="entry name" value="cNMP-bd_dom"/>
</dbReference>
<feature type="domain" description="Cyclic nucleotide-binding" evidence="1">
    <location>
        <begin position="1"/>
        <end position="84"/>
    </location>
</feature>
<evidence type="ECO:0000259" key="1">
    <source>
        <dbReference type="PROSITE" id="PS50042"/>
    </source>
</evidence>
<dbReference type="InterPro" id="IPR018490">
    <property type="entry name" value="cNMP-bd_dom_sf"/>
</dbReference>
<proteinExistence type="predicted"/>
<dbReference type="Proteomes" id="UP000178943">
    <property type="component" value="Unassembled WGS sequence"/>
</dbReference>
<protein>
    <recommendedName>
        <fullName evidence="1">Cyclic nucleotide-binding domain-containing protein</fullName>
    </recommendedName>
</protein>